<accession>X1CEM0</accession>
<feature type="non-terminal residue" evidence="1">
    <location>
        <position position="50"/>
    </location>
</feature>
<reference evidence="1" key="1">
    <citation type="journal article" date="2014" name="Front. Microbiol.">
        <title>High frequency of phylogenetically diverse reductive dehalogenase-homologous genes in deep subseafloor sedimentary metagenomes.</title>
        <authorList>
            <person name="Kawai M."/>
            <person name="Futagami T."/>
            <person name="Toyoda A."/>
            <person name="Takaki Y."/>
            <person name="Nishi S."/>
            <person name="Hori S."/>
            <person name="Arai W."/>
            <person name="Tsubouchi T."/>
            <person name="Morono Y."/>
            <person name="Uchiyama I."/>
            <person name="Ito T."/>
            <person name="Fujiyama A."/>
            <person name="Inagaki F."/>
            <person name="Takami H."/>
        </authorList>
    </citation>
    <scope>NUCLEOTIDE SEQUENCE</scope>
    <source>
        <strain evidence="1">Expedition CK06-06</strain>
    </source>
</reference>
<proteinExistence type="predicted"/>
<dbReference type="EMBL" id="BART01034568">
    <property type="protein sequence ID" value="GAH06087.1"/>
    <property type="molecule type" value="Genomic_DNA"/>
</dbReference>
<evidence type="ECO:0000313" key="1">
    <source>
        <dbReference type="EMBL" id="GAH06087.1"/>
    </source>
</evidence>
<sequence length="50" mass="5290">MTRAVMLVVLLLSAGLVLADSLSPLGGLRIAVVPDQEVYGRWGDIPLSVQ</sequence>
<gene>
    <name evidence="1" type="ORF">S01H4_59044</name>
</gene>
<protein>
    <submittedName>
        <fullName evidence="1">Uncharacterized protein</fullName>
    </submittedName>
</protein>
<dbReference type="AlphaFoldDB" id="X1CEM0"/>
<organism evidence="1">
    <name type="scientific">marine sediment metagenome</name>
    <dbReference type="NCBI Taxonomy" id="412755"/>
    <lineage>
        <taxon>unclassified sequences</taxon>
        <taxon>metagenomes</taxon>
        <taxon>ecological metagenomes</taxon>
    </lineage>
</organism>
<comment type="caution">
    <text evidence="1">The sequence shown here is derived from an EMBL/GenBank/DDBJ whole genome shotgun (WGS) entry which is preliminary data.</text>
</comment>
<name>X1CEM0_9ZZZZ</name>